<dbReference type="GO" id="GO:0003735">
    <property type="term" value="F:structural constituent of ribosome"/>
    <property type="evidence" value="ECO:0007669"/>
    <property type="project" value="InterPro"/>
</dbReference>
<dbReference type="Pfam" id="PF00829">
    <property type="entry name" value="Ribosomal_L21p"/>
    <property type="match status" value="1"/>
</dbReference>
<evidence type="ECO:0000313" key="5">
    <source>
        <dbReference type="EMBL" id="SUZ80472.1"/>
    </source>
</evidence>
<dbReference type="GO" id="GO:0005840">
    <property type="term" value="C:ribosome"/>
    <property type="evidence" value="ECO:0007669"/>
    <property type="project" value="UniProtKB-KW"/>
</dbReference>
<evidence type="ECO:0000256" key="1">
    <source>
        <dbReference type="ARBA" id="ARBA00008563"/>
    </source>
</evidence>
<dbReference type="AlphaFoldDB" id="A0A381QMA1"/>
<dbReference type="GO" id="GO:0003723">
    <property type="term" value="F:RNA binding"/>
    <property type="evidence" value="ECO:0007669"/>
    <property type="project" value="InterPro"/>
</dbReference>
<name>A0A381QMA1_9ZZZZ</name>
<dbReference type="SUPFAM" id="SSF141091">
    <property type="entry name" value="L21p-like"/>
    <property type="match status" value="1"/>
</dbReference>
<dbReference type="HAMAP" id="MF_01363">
    <property type="entry name" value="Ribosomal_bL21"/>
    <property type="match status" value="1"/>
</dbReference>
<dbReference type="GO" id="GO:1990904">
    <property type="term" value="C:ribonucleoprotein complex"/>
    <property type="evidence" value="ECO:0007669"/>
    <property type="project" value="UniProtKB-KW"/>
</dbReference>
<dbReference type="PANTHER" id="PTHR21349">
    <property type="entry name" value="50S RIBOSOMAL PROTEIN L21"/>
    <property type="match status" value="1"/>
</dbReference>
<proteinExistence type="inferred from homology"/>
<evidence type="ECO:0000256" key="3">
    <source>
        <dbReference type="ARBA" id="ARBA00023274"/>
    </source>
</evidence>
<dbReference type="InterPro" id="IPR036164">
    <property type="entry name" value="bL21-like_sf"/>
</dbReference>
<gene>
    <name evidence="5" type="ORF">METZ01_LOCUS33326</name>
</gene>
<dbReference type="PANTHER" id="PTHR21349:SF0">
    <property type="entry name" value="LARGE RIBOSOMAL SUBUNIT PROTEIN BL21M"/>
    <property type="match status" value="1"/>
</dbReference>
<accession>A0A381QMA1</accession>
<dbReference type="NCBIfam" id="TIGR00061">
    <property type="entry name" value="L21"/>
    <property type="match status" value="1"/>
</dbReference>
<protein>
    <recommendedName>
        <fullName evidence="6">50S ribosomal protein L21</fullName>
    </recommendedName>
</protein>
<organism evidence="5">
    <name type="scientific">marine metagenome</name>
    <dbReference type="NCBI Taxonomy" id="408172"/>
    <lineage>
        <taxon>unclassified sequences</taxon>
        <taxon>metagenomes</taxon>
        <taxon>ecological metagenomes</taxon>
    </lineage>
</organism>
<keyword evidence="3" id="KW-0687">Ribonucleoprotein</keyword>
<dbReference type="InterPro" id="IPR028909">
    <property type="entry name" value="bL21-like"/>
</dbReference>
<reference evidence="5" key="1">
    <citation type="submission" date="2018-05" db="EMBL/GenBank/DDBJ databases">
        <authorList>
            <person name="Lanie J.A."/>
            <person name="Ng W.-L."/>
            <person name="Kazmierczak K.M."/>
            <person name="Andrzejewski T.M."/>
            <person name="Davidsen T.M."/>
            <person name="Wayne K.J."/>
            <person name="Tettelin H."/>
            <person name="Glass J.I."/>
            <person name="Rusch D."/>
            <person name="Podicherti R."/>
            <person name="Tsui H.-C.T."/>
            <person name="Winkler M.E."/>
        </authorList>
    </citation>
    <scope>NUCLEOTIDE SEQUENCE</scope>
</reference>
<evidence type="ECO:0008006" key="6">
    <source>
        <dbReference type="Google" id="ProtNLM"/>
    </source>
</evidence>
<dbReference type="GO" id="GO:0006412">
    <property type="term" value="P:translation"/>
    <property type="evidence" value="ECO:0007669"/>
    <property type="project" value="InterPro"/>
</dbReference>
<evidence type="ECO:0000256" key="2">
    <source>
        <dbReference type="ARBA" id="ARBA00022980"/>
    </source>
</evidence>
<sequence length="169" mass="18939">MYAVFRSGGKQYRGSQGDRIRLEKIDIKEGAKISFTEVLLIGEGSNIRLGDPLVSGADVTAKVIQQGKTKKIPIVKFKRRKNYLRRGSHRQYFTEIEILSIGSDTSTKKVTKKKTATKKVTKKKTATKKVTKKKTATKKVAKKKTATKKVAKKKTATKKVAKKKTIKKK</sequence>
<dbReference type="GO" id="GO:0005737">
    <property type="term" value="C:cytoplasm"/>
    <property type="evidence" value="ECO:0007669"/>
    <property type="project" value="UniProtKB-ARBA"/>
</dbReference>
<evidence type="ECO:0000256" key="4">
    <source>
        <dbReference type="SAM" id="MobiDB-lite"/>
    </source>
</evidence>
<comment type="similarity">
    <text evidence="1">Belongs to the bacterial ribosomal protein bL21 family.</text>
</comment>
<dbReference type="InterPro" id="IPR001787">
    <property type="entry name" value="Ribosomal_bL21"/>
</dbReference>
<dbReference type="EMBL" id="UINC01001427">
    <property type="protein sequence ID" value="SUZ80472.1"/>
    <property type="molecule type" value="Genomic_DNA"/>
</dbReference>
<feature type="region of interest" description="Disordered" evidence="4">
    <location>
        <begin position="116"/>
        <end position="169"/>
    </location>
</feature>
<keyword evidence="2" id="KW-0689">Ribosomal protein</keyword>